<dbReference type="GO" id="GO:0046872">
    <property type="term" value="F:metal ion binding"/>
    <property type="evidence" value="ECO:0007669"/>
    <property type="project" value="UniProtKB-KW"/>
</dbReference>
<dbReference type="Pfam" id="PF00403">
    <property type="entry name" value="HMA"/>
    <property type="match status" value="1"/>
</dbReference>
<name>A0A5C8CG88_9SPIR</name>
<dbReference type="EMBL" id="SAXT01000004">
    <property type="protein sequence ID" value="TXJ12310.1"/>
    <property type="molecule type" value="Genomic_DNA"/>
</dbReference>
<proteinExistence type="predicted"/>
<dbReference type="PROSITE" id="PS50846">
    <property type="entry name" value="HMA_2"/>
    <property type="match status" value="1"/>
</dbReference>
<keyword evidence="2" id="KW-0472">Membrane</keyword>
<comment type="caution">
    <text evidence="4">The sequence shown here is derived from an EMBL/GenBank/DDBJ whole genome shotgun (WGS) entry which is preliminary data.</text>
</comment>
<evidence type="ECO:0000256" key="2">
    <source>
        <dbReference type="SAM" id="Phobius"/>
    </source>
</evidence>
<evidence type="ECO:0000256" key="1">
    <source>
        <dbReference type="ARBA" id="ARBA00022723"/>
    </source>
</evidence>
<feature type="domain" description="HMA" evidence="3">
    <location>
        <begin position="54"/>
        <end position="118"/>
    </location>
</feature>
<reference evidence="4 5" key="1">
    <citation type="journal article" date="1992" name="Lakartidningen">
        <title>[Penicillin V and not amoxicillin is the first choice preparation in acute otitis].</title>
        <authorList>
            <person name="Kamme C."/>
            <person name="Lundgren K."/>
            <person name="Prellner K."/>
        </authorList>
    </citation>
    <scope>NUCLEOTIDE SEQUENCE [LARGE SCALE GENOMIC DNA]</scope>
    <source>
        <strain evidence="4 5">W1</strain>
    </source>
</reference>
<dbReference type="Gene3D" id="3.30.70.100">
    <property type="match status" value="1"/>
</dbReference>
<dbReference type="InterPro" id="IPR017969">
    <property type="entry name" value="Heavy-metal-associated_CS"/>
</dbReference>
<protein>
    <submittedName>
        <fullName evidence="4">Heavy-metal-associated domain-containing protein</fullName>
    </submittedName>
</protein>
<dbReference type="InterPro" id="IPR006121">
    <property type="entry name" value="HMA_dom"/>
</dbReference>
<dbReference type="InterPro" id="IPR036163">
    <property type="entry name" value="HMA_dom_sf"/>
</dbReference>
<gene>
    <name evidence="4" type="ORF">EPJ80_05850</name>
</gene>
<sequence length="121" mass="13840">MDKIIILISIGIIAVFSIINYIKRIKSGSCCSSEGILNAEKVKVKDKNKSHYQYKKVLNIGGMTCSHCARNIENNLNKIKNVYAKVDFDKEEAIILTKEELDNKIFEDAIKDSGYRYYIKN</sequence>
<feature type="transmembrane region" description="Helical" evidence="2">
    <location>
        <begin position="6"/>
        <end position="22"/>
    </location>
</feature>
<organism evidence="4 5">
    <name type="scientific">Brachyspira aalborgi</name>
    <dbReference type="NCBI Taxonomy" id="29522"/>
    <lineage>
        <taxon>Bacteria</taxon>
        <taxon>Pseudomonadati</taxon>
        <taxon>Spirochaetota</taxon>
        <taxon>Spirochaetia</taxon>
        <taxon>Brachyspirales</taxon>
        <taxon>Brachyspiraceae</taxon>
        <taxon>Brachyspira</taxon>
    </lineage>
</organism>
<dbReference type="CDD" id="cd00371">
    <property type="entry name" value="HMA"/>
    <property type="match status" value="1"/>
</dbReference>
<keyword evidence="2" id="KW-1133">Transmembrane helix</keyword>
<dbReference type="SUPFAM" id="SSF55008">
    <property type="entry name" value="HMA, heavy metal-associated domain"/>
    <property type="match status" value="1"/>
</dbReference>
<evidence type="ECO:0000313" key="5">
    <source>
        <dbReference type="Proteomes" id="UP000325116"/>
    </source>
</evidence>
<dbReference type="PROSITE" id="PS01047">
    <property type="entry name" value="HMA_1"/>
    <property type="match status" value="1"/>
</dbReference>
<evidence type="ECO:0000313" key="4">
    <source>
        <dbReference type="EMBL" id="TXJ12310.1"/>
    </source>
</evidence>
<dbReference type="Proteomes" id="UP000325116">
    <property type="component" value="Unassembled WGS sequence"/>
</dbReference>
<keyword evidence="2" id="KW-0812">Transmembrane</keyword>
<accession>A0A5C8CG88</accession>
<dbReference type="RefSeq" id="WP_147758273.1">
    <property type="nucleotide sequence ID" value="NZ_SAXT01000004.1"/>
</dbReference>
<dbReference type="AlphaFoldDB" id="A0A5C8CG88"/>
<evidence type="ECO:0000259" key="3">
    <source>
        <dbReference type="PROSITE" id="PS50846"/>
    </source>
</evidence>
<keyword evidence="1" id="KW-0479">Metal-binding</keyword>